<protein>
    <submittedName>
        <fullName evidence="1">Uncharacterized protein</fullName>
    </submittedName>
</protein>
<dbReference type="PATRIC" id="fig|657322.3.peg.2147"/>
<reference evidence="1 2" key="2">
    <citation type="submission" date="2010-03" db="EMBL/GenBank/DDBJ databases">
        <authorList>
            <person name="Pajon A."/>
        </authorList>
    </citation>
    <scope>NUCLEOTIDE SEQUENCE [LARGE SCALE GENOMIC DNA]</scope>
    <source>
        <strain evidence="1 2">SL3/3</strain>
    </source>
</reference>
<name>D4KC49_9FIRM</name>
<dbReference type="RefSeq" id="WP_015537933.1">
    <property type="nucleotide sequence ID" value="NC_021020.1"/>
</dbReference>
<dbReference type="HOGENOM" id="CLU_1666350_0_0_9"/>
<organism evidence="1 2">
    <name type="scientific">Faecalibacterium prausnitzii SL3/3</name>
    <dbReference type="NCBI Taxonomy" id="657322"/>
    <lineage>
        <taxon>Bacteria</taxon>
        <taxon>Bacillati</taxon>
        <taxon>Bacillota</taxon>
        <taxon>Clostridia</taxon>
        <taxon>Eubacteriales</taxon>
        <taxon>Oscillospiraceae</taxon>
        <taxon>Faecalibacterium</taxon>
    </lineage>
</organism>
<evidence type="ECO:0000313" key="2">
    <source>
        <dbReference type="Proteomes" id="UP000007059"/>
    </source>
</evidence>
<reference evidence="1 2" key="1">
    <citation type="submission" date="2010-03" db="EMBL/GenBank/DDBJ databases">
        <title>The genome sequence of Faecalibacterium prausnitzii SL3/3.</title>
        <authorList>
            <consortium name="metaHIT consortium -- http://www.metahit.eu/"/>
            <person name="Pajon A."/>
            <person name="Turner K."/>
            <person name="Parkhill J."/>
            <person name="Duncan S."/>
            <person name="Flint H."/>
        </authorList>
    </citation>
    <scope>NUCLEOTIDE SEQUENCE [LARGE SCALE GENOMIC DNA]</scope>
    <source>
        <strain evidence="1 2">SL3/3</strain>
    </source>
</reference>
<sequence length="158" mass="17159">MIRELMVNGAKNIPANYAAKVDMVTGMGVQVDHKAGQVKFPDAATAEGIEMVAHEFIPEGIYASQTNFDDYDKMVTEIKAGVLVKRVPLYAGELYGTDQYKADDAQDTNIGKLLEVNTDGKWQVATTGASRFEFAGVMDDNGHKLIMISVLPEAKTVA</sequence>
<dbReference type="Proteomes" id="UP000007059">
    <property type="component" value="Chromosome"/>
</dbReference>
<gene>
    <name evidence="1" type="ORF">FPR_22250</name>
</gene>
<proteinExistence type="predicted"/>
<dbReference type="EMBL" id="FP929046">
    <property type="protein sequence ID" value="CBL02412.1"/>
    <property type="molecule type" value="Genomic_DNA"/>
</dbReference>
<dbReference type="KEGG" id="fpa:FPR_22250"/>
<dbReference type="AlphaFoldDB" id="D4KC49"/>
<dbReference type="eggNOG" id="ENOG503149Y">
    <property type="taxonomic scope" value="Bacteria"/>
</dbReference>
<evidence type="ECO:0000313" key="1">
    <source>
        <dbReference type="EMBL" id="CBL02412.1"/>
    </source>
</evidence>
<accession>D4KC49</accession>